<evidence type="ECO:0000313" key="3">
    <source>
        <dbReference type="Proteomes" id="UP000075755"/>
    </source>
</evidence>
<geneLocation type="plasmid" evidence="1 3">
    <name>pAA02</name>
</geneLocation>
<name>A0AAC9ATD5_AMIAI</name>
<dbReference type="EMBL" id="CP015007">
    <property type="protein sequence ID" value="AMS44911.1"/>
    <property type="molecule type" value="Genomic_DNA"/>
</dbReference>
<gene>
    <name evidence="1" type="ORF">AA2016_6007</name>
    <name evidence="2" type="ORF">FHS67_001210</name>
</gene>
<sequence>MGTLSGSVFAVETECAQRNSAVPLGISGPYDWGAGK</sequence>
<evidence type="ECO:0000313" key="2">
    <source>
        <dbReference type="EMBL" id="MBB3704900.1"/>
    </source>
</evidence>
<accession>A0AAC9ATD5</accession>
<keyword evidence="4" id="KW-1185">Reference proteome</keyword>
<dbReference type="KEGG" id="aak:AA2016_6007"/>
<proteinExistence type="predicted"/>
<protein>
    <submittedName>
        <fullName evidence="1">Uncharacterized protein</fullName>
    </submittedName>
</protein>
<dbReference type="AlphaFoldDB" id="A0AAC9ATD5"/>
<reference evidence="2 4" key="2">
    <citation type="submission" date="2020-08" db="EMBL/GenBank/DDBJ databases">
        <title>Genomic Encyclopedia of Type Strains, Phase IV (KMG-IV): sequencing the most valuable type-strain genomes for metagenomic binning, comparative biology and taxonomic classification.</title>
        <authorList>
            <person name="Goeker M."/>
        </authorList>
    </citation>
    <scope>NUCLEOTIDE SEQUENCE [LARGE SCALE GENOMIC DNA]</scope>
    <source>
        <strain evidence="2 4">DSM 10368</strain>
    </source>
</reference>
<dbReference type="EMBL" id="JACICB010000004">
    <property type="protein sequence ID" value="MBB3704900.1"/>
    <property type="molecule type" value="Genomic_DNA"/>
</dbReference>
<reference evidence="1 3" key="1">
    <citation type="submission" date="2016-03" db="EMBL/GenBank/DDBJ databases">
        <title>Complete genome of Aminobacter aminovorans KCTC 2477.</title>
        <authorList>
            <person name="Kim K.M."/>
        </authorList>
    </citation>
    <scope>NUCLEOTIDE SEQUENCE [LARGE SCALE GENOMIC DNA]</scope>
    <source>
        <strain evidence="1 3">KCTC 2477</strain>
        <plasmid evidence="1 3">pAA02</plasmid>
    </source>
</reference>
<dbReference type="Proteomes" id="UP000577697">
    <property type="component" value="Unassembled WGS sequence"/>
</dbReference>
<keyword evidence="1" id="KW-0614">Plasmid</keyword>
<dbReference type="Proteomes" id="UP000075755">
    <property type="component" value="Plasmid pAA02"/>
</dbReference>
<evidence type="ECO:0000313" key="4">
    <source>
        <dbReference type="Proteomes" id="UP000577697"/>
    </source>
</evidence>
<evidence type="ECO:0000313" key="1">
    <source>
        <dbReference type="EMBL" id="AMS44911.1"/>
    </source>
</evidence>
<organism evidence="1 3">
    <name type="scientific">Aminobacter aminovorans</name>
    <name type="common">Chelatobacter heintzii</name>
    <dbReference type="NCBI Taxonomy" id="83263"/>
    <lineage>
        <taxon>Bacteria</taxon>
        <taxon>Pseudomonadati</taxon>
        <taxon>Pseudomonadota</taxon>
        <taxon>Alphaproteobacteria</taxon>
        <taxon>Hyphomicrobiales</taxon>
        <taxon>Phyllobacteriaceae</taxon>
        <taxon>Aminobacter</taxon>
    </lineage>
</organism>